<evidence type="ECO:0000256" key="7">
    <source>
        <dbReference type="PROSITE-ProRule" id="PRU10010"/>
    </source>
</evidence>
<evidence type="ECO:0000256" key="1">
    <source>
        <dbReference type="ARBA" id="ARBA00022490"/>
    </source>
</evidence>
<dbReference type="AlphaFoldDB" id="A0A369BF56"/>
<reference evidence="9 10" key="1">
    <citation type="submission" date="2018-07" db="EMBL/GenBank/DDBJ databases">
        <title>Genomic Encyclopedia of Type Strains, Phase IV (KMG-IV): sequencing the most valuable type-strain genomes for metagenomic binning, comparative biology and taxonomic classification.</title>
        <authorList>
            <person name="Goeker M."/>
        </authorList>
    </citation>
    <scope>NUCLEOTIDE SEQUENCE [LARGE SCALE GENOMIC DNA]</scope>
    <source>
        <strain evidence="9 10">DSM 27016</strain>
    </source>
</reference>
<keyword evidence="10" id="KW-1185">Reference proteome</keyword>
<comment type="catalytic activity">
    <reaction evidence="6">
        <text>N-acetyl-L-glutamate 5-semialdehyde + phosphate + NADP(+) = N-acetyl-L-glutamyl 5-phosphate + NADPH + H(+)</text>
        <dbReference type="Rhea" id="RHEA:21588"/>
        <dbReference type="ChEBI" id="CHEBI:15378"/>
        <dbReference type="ChEBI" id="CHEBI:29123"/>
        <dbReference type="ChEBI" id="CHEBI:43474"/>
        <dbReference type="ChEBI" id="CHEBI:57783"/>
        <dbReference type="ChEBI" id="CHEBI:57936"/>
        <dbReference type="ChEBI" id="CHEBI:58349"/>
        <dbReference type="EC" id="1.2.1.38"/>
    </reaction>
</comment>
<dbReference type="Gene3D" id="3.30.360.10">
    <property type="entry name" value="Dihydrodipicolinate Reductase, domain 2"/>
    <property type="match status" value="1"/>
</dbReference>
<dbReference type="Gene3D" id="3.40.50.720">
    <property type="entry name" value="NAD(P)-binding Rossmann-like Domain"/>
    <property type="match status" value="1"/>
</dbReference>
<dbReference type="EC" id="1.2.1.38" evidence="6"/>
<keyword evidence="2 6" id="KW-0055">Arginine biosynthesis</keyword>
<evidence type="ECO:0000256" key="5">
    <source>
        <dbReference type="ARBA" id="ARBA00023002"/>
    </source>
</evidence>
<dbReference type="PANTHER" id="PTHR32338">
    <property type="entry name" value="N-ACETYL-GAMMA-GLUTAMYL-PHOSPHATE REDUCTASE, CHLOROPLASTIC-RELATED-RELATED"/>
    <property type="match status" value="1"/>
</dbReference>
<dbReference type="InterPro" id="IPR050085">
    <property type="entry name" value="AGPR"/>
</dbReference>
<proteinExistence type="inferred from homology"/>
<keyword evidence="3 6" id="KW-0028">Amino-acid biosynthesis</keyword>
<comment type="similarity">
    <text evidence="6">Belongs to the NAGSA dehydrogenase family. Type 2 subfamily.</text>
</comment>
<dbReference type="InterPro" id="IPR058924">
    <property type="entry name" value="AGPR_dimerisation_dom"/>
</dbReference>
<keyword evidence="4 6" id="KW-0521">NADP</keyword>
<dbReference type="InterPro" id="IPR010136">
    <property type="entry name" value="AGPR_type-2"/>
</dbReference>
<dbReference type="NCBIfam" id="TIGR01851">
    <property type="entry name" value="argC_other"/>
    <property type="match status" value="1"/>
</dbReference>
<dbReference type="OrthoDB" id="9801289at2"/>
<organism evidence="9 10">
    <name type="scientific">Anaerobacterium chartisolvens</name>
    <dbReference type="NCBI Taxonomy" id="1297424"/>
    <lineage>
        <taxon>Bacteria</taxon>
        <taxon>Bacillati</taxon>
        <taxon>Bacillota</taxon>
        <taxon>Clostridia</taxon>
        <taxon>Eubacteriales</taxon>
        <taxon>Oscillospiraceae</taxon>
        <taxon>Anaerobacterium</taxon>
    </lineage>
</organism>
<comment type="function">
    <text evidence="6">Catalyzes the NADPH-dependent reduction of N-acetyl-5-glutamyl phosphate to yield N-acetyl-L-glutamate 5-semialdehyde.</text>
</comment>
<dbReference type="Proteomes" id="UP000253034">
    <property type="component" value="Unassembled WGS sequence"/>
</dbReference>
<comment type="caution">
    <text evidence="9">The sequence shown here is derived from an EMBL/GenBank/DDBJ whole genome shotgun (WGS) entry which is preliminary data.</text>
</comment>
<dbReference type="GO" id="GO:0051287">
    <property type="term" value="F:NAD binding"/>
    <property type="evidence" value="ECO:0007669"/>
    <property type="project" value="InterPro"/>
</dbReference>
<dbReference type="UniPathway" id="UPA00068">
    <property type="reaction ID" value="UER00108"/>
</dbReference>
<dbReference type="Pfam" id="PF22698">
    <property type="entry name" value="Semialdhyde_dhC_1"/>
    <property type="match status" value="1"/>
</dbReference>
<keyword evidence="5 6" id="KW-0560">Oxidoreductase</keyword>
<dbReference type="InterPro" id="IPR036291">
    <property type="entry name" value="NAD(P)-bd_dom_sf"/>
</dbReference>
<dbReference type="Pfam" id="PF01118">
    <property type="entry name" value="Semialdhyde_dh"/>
    <property type="match status" value="1"/>
</dbReference>
<keyword evidence="1 6" id="KW-0963">Cytoplasm</keyword>
<gene>
    <name evidence="6" type="primary">argC</name>
    <name evidence="9" type="ORF">DFR58_10583</name>
</gene>
<sequence length="317" mass="35616">MKHKIFVDGQEGTTGLKINERLNLRDDVIILKIDPQKRKDTSERKRLLNEADIVFLCLPDAAARESVSLVENDRTRIIDASTAHRTDDRWAYGLAELSAEHRKRIKSSMRVSVPGCFATGFNAAVYPLVKEGIIPSDYPLTCHSVSGYSGGGKKLIEQYEDITENSERLKSPRFYSLGLTHKHLPEMQKVCSLDFAPLFTPIVSCFYQGMSVAVPIMPRLLPKRLGAAELQEFFSDYYKNEHFIRVMPYNAESNLDNGYLGAEECNGTNYLHLFVFGNDDRILLLSRLDNLGKGASGAAVQNMNIMLGIDEKKGLDF</sequence>
<dbReference type="CDD" id="cd17896">
    <property type="entry name" value="AGPR_2_N"/>
    <property type="match status" value="1"/>
</dbReference>
<dbReference type="PANTHER" id="PTHR32338:SF10">
    <property type="entry name" value="N-ACETYL-GAMMA-GLUTAMYL-PHOSPHATE REDUCTASE, CHLOROPLASTIC-RELATED"/>
    <property type="match status" value="1"/>
</dbReference>
<name>A0A369BF56_9FIRM</name>
<dbReference type="HAMAP" id="MF_01110">
    <property type="entry name" value="ArgC_type2"/>
    <property type="match status" value="1"/>
</dbReference>
<dbReference type="CDD" id="cd23935">
    <property type="entry name" value="AGPR_2_C"/>
    <property type="match status" value="1"/>
</dbReference>
<dbReference type="GO" id="GO:0003942">
    <property type="term" value="F:N-acetyl-gamma-glutamyl-phosphate reductase activity"/>
    <property type="evidence" value="ECO:0007669"/>
    <property type="project" value="UniProtKB-UniRule"/>
</dbReference>
<accession>A0A369BF56</accession>
<dbReference type="PROSITE" id="PS01224">
    <property type="entry name" value="ARGC"/>
    <property type="match status" value="1"/>
</dbReference>
<dbReference type="GO" id="GO:0006526">
    <property type="term" value="P:L-arginine biosynthetic process"/>
    <property type="evidence" value="ECO:0007669"/>
    <property type="project" value="UniProtKB-UniRule"/>
</dbReference>
<evidence type="ECO:0000256" key="2">
    <source>
        <dbReference type="ARBA" id="ARBA00022571"/>
    </source>
</evidence>
<evidence type="ECO:0000313" key="10">
    <source>
        <dbReference type="Proteomes" id="UP000253034"/>
    </source>
</evidence>
<dbReference type="SUPFAM" id="SSF51735">
    <property type="entry name" value="NAD(P)-binding Rossmann-fold domains"/>
    <property type="match status" value="1"/>
</dbReference>
<comment type="subcellular location">
    <subcellularLocation>
        <location evidence="6">Cytoplasm</location>
    </subcellularLocation>
</comment>
<feature type="domain" description="Semialdehyde dehydrogenase NAD-binding" evidence="8">
    <location>
        <begin position="4"/>
        <end position="105"/>
    </location>
</feature>
<evidence type="ECO:0000256" key="4">
    <source>
        <dbReference type="ARBA" id="ARBA00022857"/>
    </source>
</evidence>
<dbReference type="GO" id="GO:0005737">
    <property type="term" value="C:cytoplasm"/>
    <property type="evidence" value="ECO:0007669"/>
    <property type="project" value="UniProtKB-SubCell"/>
</dbReference>
<evidence type="ECO:0000256" key="3">
    <source>
        <dbReference type="ARBA" id="ARBA00022605"/>
    </source>
</evidence>
<feature type="active site" evidence="6 7">
    <location>
        <position position="116"/>
    </location>
</feature>
<dbReference type="RefSeq" id="WP_114296870.1">
    <property type="nucleotide sequence ID" value="NZ_QPJT01000005.1"/>
</dbReference>
<dbReference type="InterPro" id="IPR000534">
    <property type="entry name" value="Semialdehyde_DH_NAD-bd"/>
</dbReference>
<evidence type="ECO:0000256" key="6">
    <source>
        <dbReference type="HAMAP-Rule" id="MF_01110"/>
    </source>
</evidence>
<dbReference type="EMBL" id="QPJT01000005">
    <property type="protein sequence ID" value="RCX18324.1"/>
    <property type="molecule type" value="Genomic_DNA"/>
</dbReference>
<evidence type="ECO:0000259" key="8">
    <source>
        <dbReference type="SMART" id="SM00859"/>
    </source>
</evidence>
<comment type="pathway">
    <text evidence="6">Amino-acid biosynthesis; L-arginine biosynthesis; N(2)-acetyl-L-ornithine from L-glutamate: step 3/4.</text>
</comment>
<protein>
    <recommendedName>
        <fullName evidence="6">N-acetyl-gamma-glutamyl-phosphate reductase</fullName>
        <shortName evidence="6">AGPR</shortName>
        <ecNumber evidence="6">1.2.1.38</ecNumber>
    </recommendedName>
    <alternativeName>
        <fullName evidence="6">N-acetyl-glutamate semialdehyde dehydrogenase</fullName>
        <shortName evidence="6">NAGSA dehydrogenase</shortName>
    </alternativeName>
</protein>
<dbReference type="SUPFAM" id="SSF55347">
    <property type="entry name" value="Glyceraldehyde-3-phosphate dehydrogenase-like, C-terminal domain"/>
    <property type="match status" value="1"/>
</dbReference>
<evidence type="ECO:0000313" key="9">
    <source>
        <dbReference type="EMBL" id="RCX18324.1"/>
    </source>
</evidence>
<dbReference type="InterPro" id="IPR023013">
    <property type="entry name" value="AGPR_AS"/>
</dbReference>
<dbReference type="SMART" id="SM00859">
    <property type="entry name" value="Semialdhyde_dh"/>
    <property type="match status" value="1"/>
</dbReference>